<keyword evidence="2" id="KW-1133">Transmembrane helix</keyword>
<gene>
    <name evidence="3" type="ORF">BCR44DRAFT_47375</name>
</gene>
<feature type="compositionally biased region" description="Polar residues" evidence="1">
    <location>
        <begin position="157"/>
        <end position="167"/>
    </location>
</feature>
<organism evidence="3 4">
    <name type="scientific">Catenaria anguillulae PL171</name>
    <dbReference type="NCBI Taxonomy" id="765915"/>
    <lineage>
        <taxon>Eukaryota</taxon>
        <taxon>Fungi</taxon>
        <taxon>Fungi incertae sedis</taxon>
        <taxon>Blastocladiomycota</taxon>
        <taxon>Blastocladiomycetes</taxon>
        <taxon>Blastocladiales</taxon>
        <taxon>Catenariaceae</taxon>
        <taxon>Catenaria</taxon>
    </lineage>
</organism>
<evidence type="ECO:0000256" key="1">
    <source>
        <dbReference type="SAM" id="MobiDB-lite"/>
    </source>
</evidence>
<dbReference type="Pfam" id="PF16015">
    <property type="entry name" value="Promethin"/>
    <property type="match status" value="1"/>
</dbReference>
<protein>
    <submittedName>
        <fullName evidence="3">Uncharacterized protein</fullName>
    </submittedName>
</protein>
<name>A0A1Y2HWU1_9FUNG</name>
<comment type="caution">
    <text evidence="3">The sequence shown here is derived from an EMBL/GenBank/DDBJ whole genome shotgun (WGS) entry which is preliminary data.</text>
</comment>
<feature type="compositionally biased region" description="Basic and acidic residues" evidence="1">
    <location>
        <begin position="74"/>
        <end position="85"/>
    </location>
</feature>
<proteinExistence type="predicted"/>
<feature type="compositionally biased region" description="Polar residues" evidence="1">
    <location>
        <begin position="11"/>
        <end position="35"/>
    </location>
</feature>
<feature type="transmembrane region" description="Helical" evidence="2">
    <location>
        <begin position="369"/>
        <end position="390"/>
    </location>
</feature>
<evidence type="ECO:0000313" key="3">
    <source>
        <dbReference type="EMBL" id="ORZ38183.1"/>
    </source>
</evidence>
<reference evidence="3 4" key="1">
    <citation type="submission" date="2016-07" db="EMBL/GenBank/DDBJ databases">
        <title>Pervasive Adenine N6-methylation of Active Genes in Fungi.</title>
        <authorList>
            <consortium name="DOE Joint Genome Institute"/>
            <person name="Mondo S.J."/>
            <person name="Dannebaum R.O."/>
            <person name="Kuo R.C."/>
            <person name="Labutti K."/>
            <person name="Haridas S."/>
            <person name="Kuo A."/>
            <person name="Salamov A."/>
            <person name="Ahrendt S.R."/>
            <person name="Lipzen A."/>
            <person name="Sullivan W."/>
            <person name="Andreopoulos W.B."/>
            <person name="Clum A."/>
            <person name="Lindquist E."/>
            <person name="Daum C."/>
            <person name="Ramamoorthy G.K."/>
            <person name="Gryganskyi A."/>
            <person name="Culley D."/>
            <person name="Magnuson J.K."/>
            <person name="James T.Y."/>
            <person name="O'Malley M.A."/>
            <person name="Stajich J.E."/>
            <person name="Spatafora J.W."/>
            <person name="Visel A."/>
            <person name="Grigoriev I.V."/>
        </authorList>
    </citation>
    <scope>NUCLEOTIDE SEQUENCE [LARGE SCALE GENOMIC DNA]</scope>
    <source>
        <strain evidence="3 4">PL171</strain>
    </source>
</reference>
<feature type="transmembrane region" description="Helical" evidence="2">
    <location>
        <begin position="341"/>
        <end position="362"/>
    </location>
</feature>
<feature type="region of interest" description="Disordered" evidence="1">
    <location>
        <begin position="144"/>
        <end position="178"/>
    </location>
</feature>
<sequence length="508" mass="52647">MMHASHIHVRTPTNPSQPVQVDPCTSDSEASTTDYHSFASSRSSSSSSSSASASTTILPSQSTLEPPVPPKHSPLSDRDLDRDFNDLGFGTPIASPGSPHAQQPRHLSVTPTQSDSSSGPASSPSGDNQSQPLDLALRTQEPASSLTAAAEHGDTIIMSSTRPTISDTEIAAPNSPPIKTTTNTLPHFPADAAPATFQVPSPPTPSMPTYTMPAGPATGVPPASSMPGISSLFPSALGLMTGTTPDWSAQQQPVSSSYYFTSQPQMMPMRPPKVYGPLGTYEQLLDNVISAAWSVAGSVWAMAKTAASWIVAPVKNVGWYYLGMAADTLALYWRASPHLRVFVYAFGLITAIPLAIFAGYAAVTLGITLAIASGGTLLASGAALGGGMLVLGPILLFSLIGAGLLTLAVSVLSGGWHVLFGGGEQAMQQQQSQMMMAGGGYVPQQPQPQQSQGLIGSVLSWLAPTTAPTVPTSGTGYYDAGMLKQPPGTYAGAAGMQMQQQQPDVLAR</sequence>
<keyword evidence="4" id="KW-1185">Reference proteome</keyword>
<evidence type="ECO:0000313" key="4">
    <source>
        <dbReference type="Proteomes" id="UP000193411"/>
    </source>
</evidence>
<evidence type="ECO:0000256" key="2">
    <source>
        <dbReference type="SAM" id="Phobius"/>
    </source>
</evidence>
<feature type="compositionally biased region" description="Low complexity" evidence="1">
    <location>
        <begin position="37"/>
        <end position="54"/>
    </location>
</feature>
<dbReference type="OrthoDB" id="10401786at2759"/>
<keyword evidence="2" id="KW-0812">Transmembrane</keyword>
<feature type="region of interest" description="Disordered" evidence="1">
    <location>
        <begin position="1"/>
        <end position="132"/>
    </location>
</feature>
<dbReference type="STRING" id="765915.A0A1Y2HWU1"/>
<dbReference type="AlphaFoldDB" id="A0A1Y2HWU1"/>
<dbReference type="EMBL" id="MCFL01000009">
    <property type="protein sequence ID" value="ORZ38183.1"/>
    <property type="molecule type" value="Genomic_DNA"/>
</dbReference>
<feature type="compositionally biased region" description="Polar residues" evidence="1">
    <location>
        <begin position="55"/>
        <end position="64"/>
    </location>
</feature>
<accession>A0A1Y2HWU1</accession>
<keyword evidence="2" id="KW-0472">Membrane</keyword>
<feature type="transmembrane region" description="Helical" evidence="2">
    <location>
        <begin position="396"/>
        <end position="420"/>
    </location>
</feature>
<dbReference type="Proteomes" id="UP000193411">
    <property type="component" value="Unassembled WGS sequence"/>
</dbReference>
<feature type="compositionally biased region" description="Low complexity" evidence="1">
    <location>
        <begin position="114"/>
        <end position="127"/>
    </location>
</feature>